<dbReference type="EMBL" id="JANIEX010000592">
    <property type="protein sequence ID" value="KAJ3565195.1"/>
    <property type="molecule type" value="Genomic_DNA"/>
</dbReference>
<accession>A0AAD5YUE3</accession>
<dbReference type="AlphaFoldDB" id="A0AAD5YUE3"/>
<organism evidence="3 4">
    <name type="scientific">Leucocoprinus birnbaumii</name>
    <dbReference type="NCBI Taxonomy" id="56174"/>
    <lineage>
        <taxon>Eukaryota</taxon>
        <taxon>Fungi</taxon>
        <taxon>Dikarya</taxon>
        <taxon>Basidiomycota</taxon>
        <taxon>Agaricomycotina</taxon>
        <taxon>Agaricomycetes</taxon>
        <taxon>Agaricomycetidae</taxon>
        <taxon>Agaricales</taxon>
        <taxon>Agaricineae</taxon>
        <taxon>Agaricaceae</taxon>
        <taxon>Leucocoprinus</taxon>
    </lineage>
</organism>
<proteinExistence type="predicted"/>
<feature type="region of interest" description="Disordered" evidence="1">
    <location>
        <begin position="113"/>
        <end position="160"/>
    </location>
</feature>
<feature type="signal peptide" evidence="2">
    <location>
        <begin position="1"/>
        <end position="24"/>
    </location>
</feature>
<feature type="compositionally biased region" description="Polar residues" evidence="1">
    <location>
        <begin position="131"/>
        <end position="143"/>
    </location>
</feature>
<evidence type="ECO:0000313" key="3">
    <source>
        <dbReference type="EMBL" id="KAJ3565195.1"/>
    </source>
</evidence>
<evidence type="ECO:0000313" key="4">
    <source>
        <dbReference type="Proteomes" id="UP001213000"/>
    </source>
</evidence>
<gene>
    <name evidence="3" type="ORF">NP233_g7792</name>
</gene>
<evidence type="ECO:0000256" key="2">
    <source>
        <dbReference type="SAM" id="SignalP"/>
    </source>
</evidence>
<reference evidence="3" key="1">
    <citation type="submission" date="2022-07" db="EMBL/GenBank/DDBJ databases">
        <title>Genome Sequence of Leucocoprinus birnbaumii.</title>
        <authorList>
            <person name="Buettner E."/>
        </authorList>
    </citation>
    <scope>NUCLEOTIDE SEQUENCE</scope>
    <source>
        <strain evidence="3">VT141</strain>
    </source>
</reference>
<dbReference type="Proteomes" id="UP001213000">
    <property type="component" value="Unassembled WGS sequence"/>
</dbReference>
<keyword evidence="2" id="KW-0732">Signal</keyword>
<name>A0AAD5YUE3_9AGAR</name>
<feature type="chain" id="PRO_5042012045" evidence="2">
    <location>
        <begin position="25"/>
        <end position="421"/>
    </location>
</feature>
<sequence>MSWICGILPTFFSFISSFFSRVFSSSHSETSPVVTVDLELGVVGPGPKSVTKSASFDKRPVHSLKVPETDSPRTSIYVPSTLPTKIEPRRTVEEHPPLGPLVHNTFDISTALDRASSPSSESVSDDDASSLNHSLDSSATSSGHRGISAPKSDVSHTERQQVRNGFYENCGATRSTQFDSVEVAEDGVGEEEQWEGHSEVFVDDDLAETVFEAEPVSDDSLYEDDPDIPSHRWLKVAIEFVWLHKLPNTINEMDEDDMIGEVRAVKEAQEVDPVDQFEMRAPVPELFQHAPTPPPPEPGQEVVVETSLYRVKEVTEDLVDLLASLKVAFPDSPSSLCTTFTCNKSDNHHDNRTASPNYDLLCPRPSHELYPEACQWLRPGTSASEVNLVYTADDSSVVGLTGCKNVSKYGRPLSAGRFSPF</sequence>
<keyword evidence="4" id="KW-1185">Reference proteome</keyword>
<protein>
    <submittedName>
        <fullName evidence="3">Uncharacterized protein</fullName>
    </submittedName>
</protein>
<evidence type="ECO:0000256" key="1">
    <source>
        <dbReference type="SAM" id="MobiDB-lite"/>
    </source>
</evidence>
<comment type="caution">
    <text evidence="3">The sequence shown here is derived from an EMBL/GenBank/DDBJ whole genome shotgun (WGS) entry which is preliminary data.</text>
</comment>